<organism evidence="1 2">
    <name type="scientific">Ordospora colligata OC4</name>
    <dbReference type="NCBI Taxonomy" id="1354746"/>
    <lineage>
        <taxon>Eukaryota</taxon>
        <taxon>Fungi</taxon>
        <taxon>Fungi incertae sedis</taxon>
        <taxon>Microsporidia</taxon>
        <taxon>Ordosporidae</taxon>
        <taxon>Ordospora</taxon>
    </lineage>
</organism>
<name>A0A0B2UMB9_9MICR</name>
<evidence type="ECO:0000313" key="1">
    <source>
        <dbReference type="EMBL" id="KHN70513.1"/>
    </source>
</evidence>
<dbReference type="AlphaFoldDB" id="A0A0B2UMB9"/>
<dbReference type="RefSeq" id="XP_014564555.1">
    <property type="nucleotide sequence ID" value="XM_014709069.1"/>
</dbReference>
<dbReference type="HOGENOM" id="CLU_976946_0_0_1"/>
<evidence type="ECO:0000313" key="2">
    <source>
        <dbReference type="Proteomes" id="UP000031056"/>
    </source>
</evidence>
<reference evidence="1 2" key="1">
    <citation type="journal article" date="2014" name="MBio">
        <title>The Ordospora colligata genome; evolution of extreme reduction in microsporidia and host-to-parasite horizontal gene transfer.</title>
        <authorList>
            <person name="Pombert J.-F."/>
            <person name="Haag K.L."/>
            <person name="Beidas S."/>
            <person name="Ebert D."/>
            <person name="Keeling P.J."/>
        </authorList>
    </citation>
    <scope>NUCLEOTIDE SEQUENCE [LARGE SCALE GENOMIC DNA]</scope>
    <source>
        <strain evidence="1 2">OC4</strain>
    </source>
</reference>
<proteinExistence type="predicted"/>
<protein>
    <submittedName>
        <fullName evidence="1">Uncharacterized protein</fullName>
    </submittedName>
</protein>
<comment type="caution">
    <text evidence="1">The sequence shown here is derived from an EMBL/GenBank/DDBJ whole genome shotgun (WGS) entry which is preliminary data.</text>
</comment>
<dbReference type="InParanoid" id="A0A0B2UMB9"/>
<sequence length="285" mass="33594">MEDINMHYLDTKIACIKSARDKVYKFKAINNTIRRYLDEIHILESKIHKIDIKLAKYNMVDVLSGKLPEIDRMSFQNIVSIIKELMDAKTQFFDENASEYINKSDKLLIIVKKAGFIKLNEIIYKSTEALLMIPEFSVFIGLISKDHVHKIELKVLQSRKVECLRKAMCITSSRDMMFKLMIQQELHIFVRLFPFELDVLEERLKNYEDISEMFQLTIFGCFAFSVLKEYFISCNAMELKGLREKLHNEIDQFAESMNENTNVIEKEAFYACILMYVSVKYYMSI</sequence>
<accession>A0A0B2UMB9</accession>
<dbReference type="GeneID" id="26261011"/>
<dbReference type="OrthoDB" id="2191625at2759"/>
<dbReference type="Proteomes" id="UP000031056">
    <property type="component" value="Unassembled WGS sequence"/>
</dbReference>
<gene>
    <name evidence="1" type="ORF">M896_011680</name>
</gene>
<keyword evidence="2" id="KW-1185">Reference proteome</keyword>
<dbReference type="EMBL" id="JOKQ01000001">
    <property type="protein sequence ID" value="KHN70513.1"/>
    <property type="molecule type" value="Genomic_DNA"/>
</dbReference>
<dbReference type="VEuPathDB" id="MicrosporidiaDB:M896_011680"/>